<evidence type="ECO:0000256" key="1">
    <source>
        <dbReference type="SAM" id="Phobius"/>
    </source>
</evidence>
<evidence type="ECO:0000313" key="3">
    <source>
        <dbReference type="Proteomes" id="UP001157439"/>
    </source>
</evidence>
<evidence type="ECO:0000313" key="2">
    <source>
        <dbReference type="EMBL" id="GLS83498.1"/>
    </source>
</evidence>
<dbReference type="EMBL" id="BSPO01000002">
    <property type="protein sequence ID" value="GLS83498.1"/>
    <property type="molecule type" value="Genomic_DNA"/>
</dbReference>
<dbReference type="AlphaFoldDB" id="A0AA37TPV9"/>
<feature type="transmembrane region" description="Helical" evidence="1">
    <location>
        <begin position="12"/>
        <end position="33"/>
    </location>
</feature>
<sequence length="180" mass="19923">MTQQPNRKPMIIVIALFALPVVVAKLFLALNWYEGGVTNRGQLLPVETNYQSLAIENPAPGKWQLVYAMPKDCMAACQKDIELLKNSVTALGRKQDRVEPVILVKPEVSEAVQQQLKASGFLIQTANSQLPITTGASAIADPLGNWVLSYQQRLIAQEQIQTSRDRLLDVKKLLKMSKVG</sequence>
<gene>
    <name evidence="2" type="ORF">GCM10007894_14750</name>
</gene>
<keyword evidence="3" id="KW-1185">Reference proteome</keyword>
<keyword evidence="1" id="KW-0472">Membrane</keyword>
<proteinExistence type="predicted"/>
<protein>
    <recommendedName>
        <fullName evidence="4">Cytochrome oxidase Cu insertion factor, SCO1/SenC/PrrC family</fullName>
    </recommendedName>
</protein>
<comment type="caution">
    <text evidence="2">The sequence shown here is derived from an EMBL/GenBank/DDBJ whole genome shotgun (WGS) entry which is preliminary data.</text>
</comment>
<keyword evidence="1" id="KW-1133">Transmembrane helix</keyword>
<dbReference type="RefSeq" id="WP_095496957.1">
    <property type="nucleotide sequence ID" value="NZ_BSPO01000002.1"/>
</dbReference>
<organism evidence="2 3">
    <name type="scientific">Paraferrimonas haliotis</name>
    <dbReference type="NCBI Taxonomy" id="2013866"/>
    <lineage>
        <taxon>Bacteria</taxon>
        <taxon>Pseudomonadati</taxon>
        <taxon>Pseudomonadota</taxon>
        <taxon>Gammaproteobacteria</taxon>
        <taxon>Alteromonadales</taxon>
        <taxon>Ferrimonadaceae</taxon>
        <taxon>Paraferrimonas</taxon>
    </lineage>
</organism>
<name>A0AA37TPV9_9GAMM</name>
<evidence type="ECO:0008006" key="4">
    <source>
        <dbReference type="Google" id="ProtNLM"/>
    </source>
</evidence>
<accession>A0AA37TPV9</accession>
<dbReference type="Proteomes" id="UP001157439">
    <property type="component" value="Unassembled WGS sequence"/>
</dbReference>
<reference evidence="2 3" key="1">
    <citation type="journal article" date="2014" name="Int. J. Syst. Evol. Microbiol.">
        <title>Complete genome sequence of Corynebacterium casei LMG S-19264T (=DSM 44701T), isolated from a smear-ripened cheese.</title>
        <authorList>
            <consortium name="US DOE Joint Genome Institute (JGI-PGF)"/>
            <person name="Walter F."/>
            <person name="Albersmeier A."/>
            <person name="Kalinowski J."/>
            <person name="Ruckert C."/>
        </authorList>
    </citation>
    <scope>NUCLEOTIDE SEQUENCE [LARGE SCALE GENOMIC DNA]</scope>
    <source>
        <strain evidence="2 3">NBRC 112785</strain>
    </source>
</reference>
<keyword evidence="1" id="KW-0812">Transmembrane</keyword>